<dbReference type="RefSeq" id="WP_168436176.1">
    <property type="nucleotide sequence ID" value="NZ_JAAXOP010000017.1"/>
</dbReference>
<keyword evidence="4" id="KW-1185">Reference proteome</keyword>
<gene>
    <name evidence="3" type="ORF">HGA08_24300</name>
</gene>
<keyword evidence="1" id="KW-1133">Transmembrane helix</keyword>
<feature type="domain" description="LysM" evidence="2">
    <location>
        <begin position="64"/>
        <end position="111"/>
    </location>
</feature>
<accession>A0A846Y679</accession>
<dbReference type="Pfam" id="PF01476">
    <property type="entry name" value="LysM"/>
    <property type="match status" value="1"/>
</dbReference>
<dbReference type="Proteomes" id="UP000565711">
    <property type="component" value="Unassembled WGS sequence"/>
</dbReference>
<dbReference type="InterPro" id="IPR018392">
    <property type="entry name" value="LysM"/>
</dbReference>
<sequence>MRTAAVPVAGPARGAHPVQRLERARIGLATLATTALLTAAAVTGLLGVAQLRDAAAAPSTRTVQVAPGESLPELAQRVAPGDPVRDTVARIMELNGLHGDRVAAGRIVLVPAAQ</sequence>
<dbReference type="EMBL" id="JAAXOP010000017">
    <property type="protein sequence ID" value="NKY53324.1"/>
    <property type="molecule type" value="Genomic_DNA"/>
</dbReference>
<comment type="caution">
    <text evidence="3">The sequence shown here is derived from an EMBL/GenBank/DDBJ whole genome shotgun (WGS) entry which is preliminary data.</text>
</comment>
<evidence type="ECO:0000259" key="2">
    <source>
        <dbReference type="Pfam" id="PF01476"/>
    </source>
</evidence>
<dbReference type="Gene3D" id="3.10.350.10">
    <property type="entry name" value="LysM domain"/>
    <property type="match status" value="1"/>
</dbReference>
<keyword evidence="1" id="KW-0472">Membrane</keyword>
<keyword evidence="1" id="KW-0812">Transmembrane</keyword>
<reference evidence="3 4" key="1">
    <citation type="submission" date="2020-04" db="EMBL/GenBank/DDBJ databases">
        <title>MicrobeNet Type strains.</title>
        <authorList>
            <person name="Nicholson A.C."/>
        </authorList>
    </citation>
    <scope>NUCLEOTIDE SEQUENCE [LARGE SCALE GENOMIC DNA]</scope>
    <source>
        <strain evidence="3 4">JCM 12354</strain>
    </source>
</reference>
<dbReference type="InterPro" id="IPR036779">
    <property type="entry name" value="LysM_dom_sf"/>
</dbReference>
<proteinExistence type="predicted"/>
<evidence type="ECO:0000256" key="1">
    <source>
        <dbReference type="SAM" id="Phobius"/>
    </source>
</evidence>
<organism evidence="3 4">
    <name type="scientific">Nocardia vermiculata</name>
    <dbReference type="NCBI Taxonomy" id="257274"/>
    <lineage>
        <taxon>Bacteria</taxon>
        <taxon>Bacillati</taxon>
        <taxon>Actinomycetota</taxon>
        <taxon>Actinomycetes</taxon>
        <taxon>Mycobacteriales</taxon>
        <taxon>Nocardiaceae</taxon>
        <taxon>Nocardia</taxon>
    </lineage>
</organism>
<evidence type="ECO:0000313" key="3">
    <source>
        <dbReference type="EMBL" id="NKY53324.1"/>
    </source>
</evidence>
<dbReference type="AlphaFoldDB" id="A0A846Y679"/>
<feature type="transmembrane region" description="Helical" evidence="1">
    <location>
        <begin position="24"/>
        <end position="49"/>
    </location>
</feature>
<evidence type="ECO:0000313" key="4">
    <source>
        <dbReference type="Proteomes" id="UP000565711"/>
    </source>
</evidence>
<name>A0A846Y679_9NOCA</name>
<protein>
    <submittedName>
        <fullName evidence="3">LysM peptidoglycan-binding domain-containing protein</fullName>
    </submittedName>
</protein>